<dbReference type="Pfam" id="PF00753">
    <property type="entry name" value="Lactamase_B"/>
    <property type="match status" value="1"/>
</dbReference>
<dbReference type="PANTHER" id="PTHR43694:SF1">
    <property type="entry name" value="RIBONUCLEASE J"/>
    <property type="match status" value="1"/>
</dbReference>
<feature type="region of interest" description="Disordered" evidence="10">
    <location>
        <begin position="1"/>
        <end position="101"/>
    </location>
</feature>
<reference evidence="12" key="2">
    <citation type="journal article" date="2021" name="PeerJ">
        <title>Extensive microbial diversity within the chicken gut microbiome revealed by metagenomics and culture.</title>
        <authorList>
            <person name="Gilroy R."/>
            <person name="Ravi A."/>
            <person name="Getino M."/>
            <person name="Pursley I."/>
            <person name="Horton D.L."/>
            <person name="Alikhan N.F."/>
            <person name="Baker D."/>
            <person name="Gharbi K."/>
            <person name="Hall N."/>
            <person name="Watson M."/>
            <person name="Adriaenssens E.M."/>
            <person name="Foster-Nyarko E."/>
            <person name="Jarju S."/>
            <person name="Secka A."/>
            <person name="Antonio M."/>
            <person name="Oren A."/>
            <person name="Chaudhuri R.R."/>
            <person name="La Ragione R."/>
            <person name="Hildebrand F."/>
            <person name="Pallen M.J."/>
        </authorList>
    </citation>
    <scope>NUCLEOTIDE SEQUENCE</scope>
    <source>
        <strain evidence="12">9366</strain>
    </source>
</reference>
<keyword evidence="9" id="KW-0698">rRNA processing</keyword>
<accession>A0A9D1SKX4</accession>
<evidence type="ECO:0000256" key="6">
    <source>
        <dbReference type="ARBA" id="ARBA00022833"/>
    </source>
</evidence>
<evidence type="ECO:0000256" key="8">
    <source>
        <dbReference type="ARBA" id="ARBA00022884"/>
    </source>
</evidence>
<evidence type="ECO:0000256" key="4">
    <source>
        <dbReference type="ARBA" id="ARBA00022759"/>
    </source>
</evidence>
<dbReference type="CDD" id="cd07714">
    <property type="entry name" value="RNaseJ_MBL-fold"/>
    <property type="match status" value="1"/>
</dbReference>
<dbReference type="PROSITE" id="PS01292">
    <property type="entry name" value="UPF0036"/>
    <property type="match status" value="1"/>
</dbReference>
<evidence type="ECO:0000256" key="7">
    <source>
        <dbReference type="ARBA" id="ARBA00022839"/>
    </source>
</evidence>
<reference evidence="12" key="1">
    <citation type="submission" date="2020-10" db="EMBL/GenBank/DDBJ databases">
        <authorList>
            <person name="Gilroy R."/>
        </authorList>
    </citation>
    <scope>NUCLEOTIDE SEQUENCE</scope>
    <source>
        <strain evidence="12">9366</strain>
    </source>
</reference>
<feature type="binding site" evidence="9">
    <location>
        <begin position="465"/>
        <end position="469"/>
    </location>
    <ligand>
        <name>substrate</name>
    </ligand>
</feature>
<comment type="subunit">
    <text evidence="9">Homodimer, may be a subunit of the RNA degradosome.</text>
</comment>
<dbReference type="Pfam" id="PF22505">
    <property type="entry name" value="RNase_J_b_CASP"/>
    <property type="match status" value="1"/>
</dbReference>
<dbReference type="GO" id="GO:0008270">
    <property type="term" value="F:zinc ion binding"/>
    <property type="evidence" value="ECO:0007669"/>
    <property type="project" value="InterPro"/>
</dbReference>
<comment type="subcellular location">
    <subcellularLocation>
        <location evidence="9">Cytoplasm</location>
    </subcellularLocation>
</comment>
<dbReference type="Gene3D" id="3.40.50.10710">
    <property type="entry name" value="Metallo-hydrolase/oxidoreductase"/>
    <property type="match status" value="1"/>
</dbReference>
<feature type="compositionally biased region" description="Low complexity" evidence="10">
    <location>
        <begin position="59"/>
        <end position="69"/>
    </location>
</feature>
<dbReference type="SMART" id="SM00849">
    <property type="entry name" value="Lactamase_B"/>
    <property type="match status" value="1"/>
</dbReference>
<evidence type="ECO:0000256" key="5">
    <source>
        <dbReference type="ARBA" id="ARBA00022801"/>
    </source>
</evidence>
<dbReference type="Pfam" id="PF17770">
    <property type="entry name" value="RNase_J_C"/>
    <property type="match status" value="1"/>
</dbReference>
<dbReference type="InterPro" id="IPR030854">
    <property type="entry name" value="RNase_J_bac"/>
</dbReference>
<gene>
    <name evidence="9" type="primary">rnj</name>
    <name evidence="12" type="ORF">IAB07_06490</name>
</gene>
<comment type="function">
    <text evidence="9">An RNase that has 5'-3' exonuclease and possibly endonuclease activity. Involved in maturation of rRNA and in some organisms also mRNA maturation and/or decay.</text>
</comment>
<name>A0A9D1SKX4_9FIRM</name>
<dbReference type="Gene3D" id="3.60.15.10">
    <property type="entry name" value="Ribonuclease Z/Hydroxyacylglutathione hydrolase-like"/>
    <property type="match status" value="1"/>
</dbReference>
<dbReference type="Pfam" id="PF07521">
    <property type="entry name" value="RMMBL"/>
    <property type="match status" value="1"/>
</dbReference>
<proteinExistence type="inferred from homology"/>
<keyword evidence="8 9" id="KW-0694">RNA-binding</keyword>
<dbReference type="InterPro" id="IPR004613">
    <property type="entry name" value="RNase_J"/>
</dbReference>
<dbReference type="InterPro" id="IPR042173">
    <property type="entry name" value="RNase_J_2"/>
</dbReference>
<organism evidence="12 13">
    <name type="scientific">Candidatus Caccalectryoclostridium excrementigallinarum</name>
    <dbReference type="NCBI Taxonomy" id="2840710"/>
    <lineage>
        <taxon>Bacteria</taxon>
        <taxon>Bacillati</taxon>
        <taxon>Bacillota</taxon>
        <taxon>Clostridia</taxon>
        <taxon>Christensenellales</taxon>
        <taxon>Christensenellaceae</taxon>
        <taxon>Christensenellaceae incertae sedis</taxon>
        <taxon>Candidatus Caccalectryoclostridium</taxon>
    </lineage>
</organism>
<feature type="compositionally biased region" description="Basic and acidic residues" evidence="10">
    <location>
        <begin position="25"/>
        <end position="45"/>
    </location>
</feature>
<evidence type="ECO:0000256" key="1">
    <source>
        <dbReference type="ARBA" id="ARBA00022490"/>
    </source>
</evidence>
<dbReference type="HAMAP" id="MF_01491">
    <property type="entry name" value="RNase_J_bact"/>
    <property type="match status" value="1"/>
</dbReference>
<sequence>MASEVKNAAQKAPKARTRSGAGKSSAREGARGKSAANERARKRAESAGGASAPKKNASRGKAAGSKSAAQVSPRAKSAPSLPKRHNKPIEAPAEKKSALRAPADAKGGLEVVFLGGVGEIGKNMTALKYGGDIILIDCGSSFPTTDTPGVDLIIPDFSFVAENASFVRALFVTHGHEDHIGAIPYLVEKLPGLKIYASALSCALIRHKLDERGIVGPRLIAVEGGDKAREGNFLVEFIRVCHSISGAFALNVETPVGRIFHTGDFKVDYTPVDGQAMDLTRIAEIGRSGVKLMLGESTNVEKPGTTISERKVGETLERIFATHRDKRIIIATFASNVNRLQQIVDICESCGRKIIFNGRSMINVSGMARELGLLRIKEGSVIEPEEMHKHHYAKQCLITTGSQGEPMSALTRMAAGEDKIEVTPHDLVVISSNPIPGNEKLVYTVINNLYRRGASVLYGSLEALHVSGHACQDELKLMLSLVKPEFFIPVHGEYRHLRQHEALALSLGMKQGNIAIAEIGSRFVLRRHSLKAGESVEAGNVYVDGLTDVDNVTLRDRRQLSNNGIVTVLVTIALAEGRLLAPPEVIARGLTLEEGQIEEVRGLVDQTIAGRDYKSADDRANFKRKLKRALTRYFDAALKQKPMILPIVIEV</sequence>
<dbReference type="EC" id="3.1.-.-" evidence="9"/>
<dbReference type="GO" id="GO:0005737">
    <property type="term" value="C:cytoplasm"/>
    <property type="evidence" value="ECO:0007669"/>
    <property type="project" value="UniProtKB-SubCell"/>
</dbReference>
<keyword evidence="3" id="KW-0479">Metal-binding</keyword>
<keyword evidence="5 9" id="KW-0378">Hydrolase</keyword>
<dbReference type="GO" id="GO:0003723">
    <property type="term" value="F:RNA binding"/>
    <property type="evidence" value="ECO:0007669"/>
    <property type="project" value="UniProtKB-UniRule"/>
</dbReference>
<evidence type="ECO:0000256" key="10">
    <source>
        <dbReference type="SAM" id="MobiDB-lite"/>
    </source>
</evidence>
<dbReference type="EMBL" id="DVNJ01000032">
    <property type="protein sequence ID" value="HIU63397.1"/>
    <property type="molecule type" value="Genomic_DNA"/>
</dbReference>
<keyword evidence="7 9" id="KW-0269">Exonuclease</keyword>
<dbReference type="Gene3D" id="3.10.20.580">
    <property type="match status" value="1"/>
</dbReference>
<evidence type="ECO:0000256" key="9">
    <source>
        <dbReference type="HAMAP-Rule" id="MF_01491"/>
    </source>
</evidence>
<dbReference type="InterPro" id="IPR011108">
    <property type="entry name" value="RMMBL"/>
</dbReference>
<comment type="caution">
    <text evidence="12">The sequence shown here is derived from an EMBL/GenBank/DDBJ whole genome shotgun (WGS) entry which is preliminary data.</text>
</comment>
<keyword evidence="2 9" id="KW-0540">Nuclease</keyword>
<evidence type="ECO:0000259" key="11">
    <source>
        <dbReference type="SMART" id="SM00849"/>
    </source>
</evidence>
<evidence type="ECO:0000313" key="13">
    <source>
        <dbReference type="Proteomes" id="UP000824145"/>
    </source>
</evidence>
<protein>
    <recommendedName>
        <fullName evidence="9">Ribonuclease J</fullName>
        <shortName evidence="9">RNase J</shortName>
        <ecNumber evidence="9">3.1.-.-</ecNumber>
    </recommendedName>
</protein>
<keyword evidence="6" id="KW-0862">Zinc</keyword>
<dbReference type="InterPro" id="IPR001279">
    <property type="entry name" value="Metallo-B-lactamas"/>
</dbReference>
<dbReference type="PANTHER" id="PTHR43694">
    <property type="entry name" value="RIBONUCLEASE J"/>
    <property type="match status" value="1"/>
</dbReference>
<keyword evidence="1 9" id="KW-0963">Cytoplasm</keyword>
<dbReference type="GO" id="GO:0004521">
    <property type="term" value="F:RNA endonuclease activity"/>
    <property type="evidence" value="ECO:0007669"/>
    <property type="project" value="UniProtKB-UniRule"/>
</dbReference>
<dbReference type="AlphaFoldDB" id="A0A9D1SKX4"/>
<dbReference type="InterPro" id="IPR036866">
    <property type="entry name" value="RibonucZ/Hydroxyglut_hydro"/>
</dbReference>
<dbReference type="GO" id="GO:0006364">
    <property type="term" value="P:rRNA processing"/>
    <property type="evidence" value="ECO:0007669"/>
    <property type="project" value="UniProtKB-UniRule"/>
</dbReference>
<dbReference type="GO" id="GO:0004534">
    <property type="term" value="F:5'-3' RNA exonuclease activity"/>
    <property type="evidence" value="ECO:0007669"/>
    <property type="project" value="UniProtKB-UniRule"/>
</dbReference>
<dbReference type="InterPro" id="IPR001587">
    <property type="entry name" value="RNase_J_CS"/>
</dbReference>
<evidence type="ECO:0000256" key="2">
    <source>
        <dbReference type="ARBA" id="ARBA00022722"/>
    </source>
</evidence>
<dbReference type="SUPFAM" id="SSF56281">
    <property type="entry name" value="Metallo-hydrolase/oxidoreductase"/>
    <property type="match status" value="1"/>
</dbReference>
<feature type="domain" description="Metallo-beta-lactamase" evidence="11">
    <location>
        <begin position="121"/>
        <end position="323"/>
    </location>
</feature>
<dbReference type="NCBIfam" id="TIGR00649">
    <property type="entry name" value="MG423"/>
    <property type="match status" value="1"/>
</dbReference>
<dbReference type="InterPro" id="IPR041636">
    <property type="entry name" value="RNase_J_C"/>
</dbReference>
<comment type="similarity">
    <text evidence="9">Belongs to the metallo-beta-lactamase superfamily. RNA-metabolizing metallo-beta-lactamase-like family. Bacterial RNase J subfamily.</text>
</comment>
<evidence type="ECO:0000313" key="12">
    <source>
        <dbReference type="EMBL" id="HIU63397.1"/>
    </source>
</evidence>
<evidence type="ECO:0000256" key="3">
    <source>
        <dbReference type="ARBA" id="ARBA00022723"/>
    </source>
</evidence>
<keyword evidence="4 9" id="KW-0255">Endonuclease</keyword>
<dbReference type="InterPro" id="IPR055132">
    <property type="entry name" value="RNase_J_b_CASP"/>
</dbReference>
<dbReference type="Proteomes" id="UP000824145">
    <property type="component" value="Unassembled WGS sequence"/>
</dbReference>